<dbReference type="AlphaFoldDB" id="A0A9P9ELM1"/>
<evidence type="ECO:0000256" key="4">
    <source>
        <dbReference type="ARBA" id="ARBA00022771"/>
    </source>
</evidence>
<dbReference type="SMART" id="SM00355">
    <property type="entry name" value="ZnF_C2H2"/>
    <property type="match status" value="6"/>
</dbReference>
<name>A0A9P9ELM1_9PLEO</name>
<reference evidence="9" key="1">
    <citation type="journal article" date="2021" name="Nat. Commun.">
        <title>Genetic determinants of endophytism in the Arabidopsis root mycobiome.</title>
        <authorList>
            <person name="Mesny F."/>
            <person name="Miyauchi S."/>
            <person name="Thiergart T."/>
            <person name="Pickel B."/>
            <person name="Atanasova L."/>
            <person name="Karlsson M."/>
            <person name="Huettel B."/>
            <person name="Barry K.W."/>
            <person name="Haridas S."/>
            <person name="Chen C."/>
            <person name="Bauer D."/>
            <person name="Andreopoulos W."/>
            <person name="Pangilinan J."/>
            <person name="LaButti K."/>
            <person name="Riley R."/>
            <person name="Lipzen A."/>
            <person name="Clum A."/>
            <person name="Drula E."/>
            <person name="Henrissat B."/>
            <person name="Kohler A."/>
            <person name="Grigoriev I.V."/>
            <person name="Martin F.M."/>
            <person name="Hacquard S."/>
        </authorList>
    </citation>
    <scope>NUCLEOTIDE SEQUENCE</scope>
    <source>
        <strain evidence="9">MPI-CAGE-CH-0243</strain>
    </source>
</reference>
<comment type="subcellular location">
    <subcellularLocation>
        <location evidence="1">Nucleus</location>
    </subcellularLocation>
</comment>
<feature type="domain" description="C2H2-type" evidence="8">
    <location>
        <begin position="84"/>
        <end position="113"/>
    </location>
</feature>
<dbReference type="GO" id="GO:0005634">
    <property type="term" value="C:nucleus"/>
    <property type="evidence" value="ECO:0007669"/>
    <property type="project" value="UniProtKB-SubCell"/>
</dbReference>
<evidence type="ECO:0000313" key="9">
    <source>
        <dbReference type="EMBL" id="KAH7139334.1"/>
    </source>
</evidence>
<dbReference type="InterPro" id="IPR050888">
    <property type="entry name" value="ZnF_C2H2-type_TF"/>
</dbReference>
<keyword evidence="5" id="KW-0862">Zinc</keyword>
<dbReference type="PROSITE" id="PS50157">
    <property type="entry name" value="ZINC_FINGER_C2H2_2"/>
    <property type="match status" value="2"/>
</dbReference>
<dbReference type="PROSITE" id="PS00028">
    <property type="entry name" value="ZINC_FINGER_C2H2_1"/>
    <property type="match status" value="3"/>
</dbReference>
<evidence type="ECO:0000256" key="6">
    <source>
        <dbReference type="ARBA" id="ARBA00023242"/>
    </source>
</evidence>
<dbReference type="OrthoDB" id="6077919at2759"/>
<organism evidence="9 10">
    <name type="scientific">Dendryphion nanum</name>
    <dbReference type="NCBI Taxonomy" id="256645"/>
    <lineage>
        <taxon>Eukaryota</taxon>
        <taxon>Fungi</taxon>
        <taxon>Dikarya</taxon>
        <taxon>Ascomycota</taxon>
        <taxon>Pezizomycotina</taxon>
        <taxon>Dothideomycetes</taxon>
        <taxon>Pleosporomycetidae</taxon>
        <taxon>Pleosporales</taxon>
        <taxon>Torulaceae</taxon>
        <taxon>Dendryphion</taxon>
    </lineage>
</organism>
<keyword evidence="2" id="KW-0479">Metal-binding</keyword>
<evidence type="ECO:0000256" key="7">
    <source>
        <dbReference type="PROSITE-ProRule" id="PRU00042"/>
    </source>
</evidence>
<dbReference type="GO" id="GO:0008270">
    <property type="term" value="F:zinc ion binding"/>
    <property type="evidence" value="ECO:0007669"/>
    <property type="project" value="UniProtKB-KW"/>
</dbReference>
<dbReference type="Gene3D" id="3.30.160.60">
    <property type="entry name" value="Classic Zinc Finger"/>
    <property type="match status" value="3"/>
</dbReference>
<evidence type="ECO:0000256" key="1">
    <source>
        <dbReference type="ARBA" id="ARBA00004123"/>
    </source>
</evidence>
<dbReference type="InterPro" id="IPR013087">
    <property type="entry name" value="Znf_C2H2_type"/>
</dbReference>
<evidence type="ECO:0000259" key="8">
    <source>
        <dbReference type="PROSITE" id="PS50157"/>
    </source>
</evidence>
<keyword evidence="6" id="KW-0539">Nucleus</keyword>
<comment type="caution">
    <text evidence="9">The sequence shown here is derived from an EMBL/GenBank/DDBJ whole genome shotgun (WGS) entry which is preliminary data.</text>
</comment>
<dbReference type="InterPro" id="IPR036236">
    <property type="entry name" value="Znf_C2H2_sf"/>
</dbReference>
<accession>A0A9P9ELM1</accession>
<evidence type="ECO:0000256" key="5">
    <source>
        <dbReference type="ARBA" id="ARBA00022833"/>
    </source>
</evidence>
<feature type="domain" description="C2H2-type" evidence="8">
    <location>
        <begin position="56"/>
        <end position="85"/>
    </location>
</feature>
<evidence type="ECO:0000256" key="2">
    <source>
        <dbReference type="ARBA" id="ARBA00022723"/>
    </source>
</evidence>
<proteinExistence type="predicted"/>
<keyword evidence="10" id="KW-1185">Reference proteome</keyword>
<dbReference type="Proteomes" id="UP000700596">
    <property type="component" value="Unassembled WGS sequence"/>
</dbReference>
<dbReference type="PANTHER" id="PTHR24406">
    <property type="entry name" value="TRANSCRIPTIONAL REPRESSOR CTCFL-RELATED"/>
    <property type="match status" value="1"/>
</dbReference>
<protein>
    <recommendedName>
        <fullName evidence="8">C2H2-type domain-containing protein</fullName>
    </recommendedName>
</protein>
<dbReference type="Pfam" id="PF12171">
    <property type="entry name" value="zf-C2H2_jaz"/>
    <property type="match status" value="1"/>
</dbReference>
<sequence>MAECETCSRTFVHMQAARQHMDAVGHWACEMCDDEFWTEEAAEEHMDDEGHWAPKHECEACNRCFYTANEARKHMDAKNHWREHWCSGCERGFQNENNLRQHLNSSIHRGSNISCPFCKKGFVTATGVAHHLERGSCPNAPNVNHETILREIRKRDPNHLITKKLLTYHDSSFATLEPTDHCWNGSFWECYLCHGEFKEWHGLKQHLNSPKHRQKTYHCPGKVSCGKEFTSLAALFNHLESESCGAMRFETVQRNVGGILSGGRKMIAFR</sequence>
<gene>
    <name evidence="9" type="ORF">B0J11DRAFT_41243</name>
</gene>
<dbReference type="SUPFAM" id="SSF57667">
    <property type="entry name" value="beta-beta-alpha zinc fingers"/>
    <property type="match status" value="1"/>
</dbReference>
<dbReference type="InterPro" id="IPR022755">
    <property type="entry name" value="Znf_C2H2_jaz"/>
</dbReference>
<keyword evidence="4 7" id="KW-0863">Zinc-finger</keyword>
<evidence type="ECO:0000313" key="10">
    <source>
        <dbReference type="Proteomes" id="UP000700596"/>
    </source>
</evidence>
<keyword evidence="3" id="KW-0677">Repeat</keyword>
<evidence type="ECO:0000256" key="3">
    <source>
        <dbReference type="ARBA" id="ARBA00022737"/>
    </source>
</evidence>
<dbReference type="EMBL" id="JAGMWT010000001">
    <property type="protein sequence ID" value="KAH7139334.1"/>
    <property type="molecule type" value="Genomic_DNA"/>
</dbReference>